<dbReference type="GO" id="GO:0016829">
    <property type="term" value="F:lyase activity"/>
    <property type="evidence" value="ECO:0007669"/>
    <property type="project" value="UniProtKB-KW"/>
</dbReference>
<protein>
    <recommendedName>
        <fullName evidence="7">Guanylate cyclase domain-containing protein</fullName>
    </recommendedName>
</protein>
<dbReference type="PROSITE" id="PS50125">
    <property type="entry name" value="GUANYLATE_CYCLASE_2"/>
    <property type="match status" value="1"/>
</dbReference>
<evidence type="ECO:0000313" key="8">
    <source>
        <dbReference type="EMBL" id="SVA88225.1"/>
    </source>
</evidence>
<dbReference type="EMBL" id="UINC01021193">
    <property type="protein sequence ID" value="SVA88225.1"/>
    <property type="molecule type" value="Genomic_DNA"/>
</dbReference>
<evidence type="ECO:0000256" key="2">
    <source>
        <dbReference type="ARBA" id="ARBA00022692"/>
    </source>
</evidence>
<reference evidence="8" key="1">
    <citation type="submission" date="2018-05" db="EMBL/GenBank/DDBJ databases">
        <authorList>
            <person name="Lanie J.A."/>
            <person name="Ng W.-L."/>
            <person name="Kazmierczak K.M."/>
            <person name="Andrzejewski T.M."/>
            <person name="Davidsen T.M."/>
            <person name="Wayne K.J."/>
            <person name="Tettelin H."/>
            <person name="Glass J.I."/>
            <person name="Rusch D."/>
            <person name="Podicherti R."/>
            <person name="Tsui H.-C.T."/>
            <person name="Winkler M.E."/>
        </authorList>
    </citation>
    <scope>NUCLEOTIDE SEQUENCE</scope>
</reference>
<feature type="domain" description="Guanylate cyclase" evidence="7">
    <location>
        <begin position="215"/>
        <end position="343"/>
    </location>
</feature>
<dbReference type="PANTHER" id="PTHR11920:SF335">
    <property type="entry name" value="GUANYLATE CYCLASE"/>
    <property type="match status" value="1"/>
</dbReference>
<dbReference type="Pfam" id="PF00211">
    <property type="entry name" value="Guanylate_cyc"/>
    <property type="match status" value="1"/>
</dbReference>
<sequence>MRFLRKAIGAKFVKRALDAGYKPAEMPLDEEKRIEDLKNLKLVEKNIDKDKRFSSFPKLAATLTECDEAAINIIDDDTQYCKVSYGQSLAGNIMHKEIPRQITICSHVLNNNSKTLMINDLSKDDRTKELFIVNPDMPRFYAGSPIVTSKGYTLGTFCVSDKEPKTLENSKLDGLRMLADQFIDVYESTVINYHNEEIINTDKEKIIGEYYSSATILFSDFVGFTKKTEQLQPGELIEILDSFFSGFDKIMDRFSIRKVKTIGDAYMAVGGIPDLNSDHAKRTVLAAKEMINFVKGVNYQHQALGNEPWYIRIGVHTGPIIAGETTSQFDIWGDSVNIAARLESSGKEMEVHCSEETKAAIPDTFTFSERKDVELKGKGTLNTFIIK</sequence>
<dbReference type="InterPro" id="IPR050401">
    <property type="entry name" value="Cyclic_nucleotide_synthase"/>
</dbReference>
<evidence type="ECO:0000256" key="6">
    <source>
        <dbReference type="ARBA" id="ARBA00023239"/>
    </source>
</evidence>
<dbReference type="SMART" id="SM00044">
    <property type="entry name" value="CYCc"/>
    <property type="match status" value="1"/>
</dbReference>
<keyword evidence="5" id="KW-0472">Membrane</keyword>
<accession>A0A381ZG09</accession>
<dbReference type="Pfam" id="PF01590">
    <property type="entry name" value="GAF"/>
    <property type="match status" value="1"/>
</dbReference>
<evidence type="ECO:0000256" key="5">
    <source>
        <dbReference type="ARBA" id="ARBA00023136"/>
    </source>
</evidence>
<dbReference type="InterPro" id="IPR001054">
    <property type="entry name" value="A/G_cyclase"/>
</dbReference>
<evidence type="ECO:0000256" key="4">
    <source>
        <dbReference type="ARBA" id="ARBA00022989"/>
    </source>
</evidence>
<name>A0A381ZG09_9ZZZZ</name>
<gene>
    <name evidence="8" type="ORF">METZ01_LOCUS141079</name>
</gene>
<dbReference type="SUPFAM" id="SSF55073">
    <property type="entry name" value="Nucleotide cyclase"/>
    <property type="match status" value="1"/>
</dbReference>
<dbReference type="GO" id="GO:0000166">
    <property type="term" value="F:nucleotide binding"/>
    <property type="evidence" value="ECO:0007669"/>
    <property type="project" value="UniProtKB-KW"/>
</dbReference>
<dbReference type="Gene3D" id="3.30.450.40">
    <property type="match status" value="1"/>
</dbReference>
<evidence type="ECO:0000256" key="1">
    <source>
        <dbReference type="ARBA" id="ARBA00004370"/>
    </source>
</evidence>
<keyword evidence="2" id="KW-0812">Transmembrane</keyword>
<dbReference type="GO" id="GO:0035556">
    <property type="term" value="P:intracellular signal transduction"/>
    <property type="evidence" value="ECO:0007669"/>
    <property type="project" value="InterPro"/>
</dbReference>
<dbReference type="GO" id="GO:0009190">
    <property type="term" value="P:cyclic nucleotide biosynthetic process"/>
    <property type="evidence" value="ECO:0007669"/>
    <property type="project" value="InterPro"/>
</dbReference>
<keyword evidence="4" id="KW-1133">Transmembrane helix</keyword>
<dbReference type="InterPro" id="IPR003018">
    <property type="entry name" value="GAF"/>
</dbReference>
<dbReference type="GO" id="GO:0016020">
    <property type="term" value="C:membrane"/>
    <property type="evidence" value="ECO:0007669"/>
    <property type="project" value="UniProtKB-SubCell"/>
</dbReference>
<evidence type="ECO:0000256" key="3">
    <source>
        <dbReference type="ARBA" id="ARBA00022741"/>
    </source>
</evidence>
<evidence type="ECO:0000259" key="7">
    <source>
        <dbReference type="PROSITE" id="PS50125"/>
    </source>
</evidence>
<organism evidence="8">
    <name type="scientific">marine metagenome</name>
    <dbReference type="NCBI Taxonomy" id="408172"/>
    <lineage>
        <taxon>unclassified sequences</taxon>
        <taxon>metagenomes</taxon>
        <taxon>ecological metagenomes</taxon>
    </lineage>
</organism>
<comment type="subcellular location">
    <subcellularLocation>
        <location evidence="1">Membrane</location>
    </subcellularLocation>
</comment>
<dbReference type="PANTHER" id="PTHR11920">
    <property type="entry name" value="GUANYLYL CYCLASE"/>
    <property type="match status" value="1"/>
</dbReference>
<keyword evidence="3" id="KW-0547">Nucleotide-binding</keyword>
<dbReference type="InterPro" id="IPR029016">
    <property type="entry name" value="GAF-like_dom_sf"/>
</dbReference>
<dbReference type="SUPFAM" id="SSF55781">
    <property type="entry name" value="GAF domain-like"/>
    <property type="match status" value="1"/>
</dbReference>
<dbReference type="AlphaFoldDB" id="A0A381ZG09"/>
<proteinExistence type="predicted"/>
<dbReference type="InterPro" id="IPR029787">
    <property type="entry name" value="Nucleotide_cyclase"/>
</dbReference>
<dbReference type="CDD" id="cd07302">
    <property type="entry name" value="CHD"/>
    <property type="match status" value="1"/>
</dbReference>
<keyword evidence="6" id="KW-0456">Lyase</keyword>
<dbReference type="Gene3D" id="3.30.70.1230">
    <property type="entry name" value="Nucleotide cyclase"/>
    <property type="match status" value="1"/>
</dbReference>